<proteinExistence type="predicted"/>
<gene>
    <name evidence="1" type="ORF">LXM26_19855</name>
</gene>
<dbReference type="GO" id="GO:0008081">
    <property type="term" value="F:phosphoric diester hydrolase activity"/>
    <property type="evidence" value="ECO:0007669"/>
    <property type="project" value="InterPro"/>
</dbReference>
<dbReference type="Proteomes" id="UP001139000">
    <property type="component" value="Unassembled WGS sequence"/>
</dbReference>
<keyword evidence="2" id="KW-1185">Reference proteome</keyword>
<dbReference type="GO" id="GO:0006629">
    <property type="term" value="P:lipid metabolic process"/>
    <property type="evidence" value="ECO:0007669"/>
    <property type="project" value="InterPro"/>
</dbReference>
<dbReference type="InterPro" id="IPR032075">
    <property type="entry name" value="PI-PLC-C1"/>
</dbReference>
<sequence length="360" mass="40294">MKTIVSLMLALALPVLKSEDADNLPINKIQVIGSHNSYKEAIDPALFKVFQKKDSVSSSKIDYEHIAITEQLNMGLRNLEIDIYPDEKGGRYAQPKGLELAPGQKAYDPEGKMKQPGFKILHVPDLDFRSHYFTLNECLEDLKKWSEAHPDHTPVFITLEAKGRVPKAGEAAANESFTEKHFDELDNVLFEKLGKNHIITPDDVRGKYETLESAVLAGNWPLLKNAKGKFLFLLDDKAAKRDMYMAGHPSLKGRAMFACADPGTPEAAMTIRNNPKDPQIKELVKKGYIIRTRADSDTREARINDKSSFEAACNSGAQIITTDYYLKSTHFKSDYSVSFDGKKYFRVNPLFTASDQGGSK</sequence>
<dbReference type="PROSITE" id="PS50007">
    <property type="entry name" value="PIPLC_X_DOMAIN"/>
    <property type="match status" value="1"/>
</dbReference>
<name>A0A9X1PPI1_9BACT</name>
<dbReference type="CDD" id="cd08589">
    <property type="entry name" value="PI-PLCc_SaPLC1_like"/>
    <property type="match status" value="1"/>
</dbReference>
<protein>
    <submittedName>
        <fullName evidence="1">Phosphatidylinositol-specific phospholipase C1-like protein</fullName>
    </submittedName>
</protein>
<dbReference type="SUPFAM" id="SSF51695">
    <property type="entry name" value="PLC-like phosphodiesterases"/>
    <property type="match status" value="1"/>
</dbReference>
<comment type="caution">
    <text evidence="1">The sequence shown here is derived from an EMBL/GenBank/DDBJ whole genome shotgun (WGS) entry which is preliminary data.</text>
</comment>
<reference evidence="1" key="1">
    <citation type="submission" date="2021-12" db="EMBL/GenBank/DDBJ databases">
        <title>Novel species in genus Dyadobacter.</title>
        <authorList>
            <person name="Ma C."/>
        </authorList>
    </citation>
    <scope>NUCLEOTIDE SEQUENCE</scope>
    <source>
        <strain evidence="1">LJ419</strain>
    </source>
</reference>
<dbReference type="EMBL" id="JAJTTC010000005">
    <property type="protein sequence ID" value="MCF0063779.1"/>
    <property type="molecule type" value="Genomic_DNA"/>
</dbReference>
<dbReference type="Gene3D" id="3.20.20.190">
    <property type="entry name" value="Phosphatidylinositol (PI) phosphodiesterase"/>
    <property type="match status" value="1"/>
</dbReference>
<organism evidence="1 2">
    <name type="scientific">Dyadobacter chenwenxiniae</name>
    <dbReference type="NCBI Taxonomy" id="2906456"/>
    <lineage>
        <taxon>Bacteria</taxon>
        <taxon>Pseudomonadati</taxon>
        <taxon>Bacteroidota</taxon>
        <taxon>Cytophagia</taxon>
        <taxon>Cytophagales</taxon>
        <taxon>Spirosomataceae</taxon>
        <taxon>Dyadobacter</taxon>
    </lineage>
</organism>
<accession>A0A9X1PPI1</accession>
<dbReference type="AlphaFoldDB" id="A0A9X1PPI1"/>
<dbReference type="InterPro" id="IPR017946">
    <property type="entry name" value="PLC-like_Pdiesterase_TIM-brl"/>
</dbReference>
<evidence type="ECO:0000313" key="1">
    <source>
        <dbReference type="EMBL" id="MCF0063779.1"/>
    </source>
</evidence>
<dbReference type="Pfam" id="PF16670">
    <property type="entry name" value="PI-PLC-C1"/>
    <property type="match status" value="1"/>
</dbReference>
<evidence type="ECO:0000313" key="2">
    <source>
        <dbReference type="Proteomes" id="UP001139000"/>
    </source>
</evidence>
<dbReference type="RefSeq" id="WP_234656707.1">
    <property type="nucleotide sequence ID" value="NZ_CP094997.1"/>
</dbReference>